<dbReference type="InterPro" id="IPR004107">
    <property type="entry name" value="Integrase_SAM-like_N"/>
</dbReference>
<evidence type="ECO:0000256" key="1">
    <source>
        <dbReference type="ARBA" id="ARBA00023125"/>
    </source>
</evidence>
<keyword evidence="1" id="KW-0238">DNA-binding</keyword>
<proteinExistence type="predicted"/>
<organism evidence="3 4">
    <name type="scientific">Methylomonas koyamae</name>
    <dbReference type="NCBI Taxonomy" id="702114"/>
    <lineage>
        <taxon>Bacteria</taxon>
        <taxon>Pseudomonadati</taxon>
        <taxon>Pseudomonadota</taxon>
        <taxon>Gammaproteobacteria</taxon>
        <taxon>Methylococcales</taxon>
        <taxon>Methylococcaceae</taxon>
        <taxon>Methylomonas</taxon>
    </lineage>
</organism>
<dbReference type="SUPFAM" id="SSF47823">
    <property type="entry name" value="lambda integrase-like, N-terminal domain"/>
    <property type="match status" value="1"/>
</dbReference>
<dbReference type="Proteomes" id="UP000077734">
    <property type="component" value="Unassembled WGS sequence"/>
</dbReference>
<dbReference type="AlphaFoldDB" id="A0AA91I573"/>
<dbReference type="RefSeq" id="WP_054758359.1">
    <property type="nucleotide sequence ID" value="NZ_AP019778.1"/>
</dbReference>
<evidence type="ECO:0000313" key="3">
    <source>
        <dbReference type="EMBL" id="OAI24165.1"/>
    </source>
</evidence>
<evidence type="ECO:0000259" key="2">
    <source>
        <dbReference type="Pfam" id="PF02899"/>
    </source>
</evidence>
<dbReference type="InterPro" id="IPR010998">
    <property type="entry name" value="Integrase_recombinase_N"/>
</dbReference>
<gene>
    <name evidence="3" type="ORF">A1356_15890</name>
</gene>
<accession>A0AA91I573</accession>
<keyword evidence="4" id="KW-1185">Reference proteome</keyword>
<protein>
    <recommendedName>
        <fullName evidence="2">Integrase SAM-like N-terminal domain-containing protein</fullName>
    </recommendedName>
</protein>
<evidence type="ECO:0000313" key="4">
    <source>
        <dbReference type="Proteomes" id="UP000077734"/>
    </source>
</evidence>
<reference evidence="3 4" key="1">
    <citation type="submission" date="2016-03" db="EMBL/GenBank/DDBJ databases">
        <authorList>
            <person name="Heylen K."/>
            <person name="De Vos P."/>
            <person name="Vekeman B."/>
        </authorList>
    </citation>
    <scope>NUCLEOTIDE SEQUENCE [LARGE SCALE GENOMIC DNA]</scope>
    <source>
        <strain evidence="3 4">R-49807</strain>
    </source>
</reference>
<dbReference type="EMBL" id="LUUL01000093">
    <property type="protein sequence ID" value="OAI24165.1"/>
    <property type="molecule type" value="Genomic_DNA"/>
</dbReference>
<sequence>MTDTSKIQQLVPIANRILTAENFRRLSDVPPEVEWYANLTYPQTRRVYQNAVEDFMRFAGIQRPEEFRDVTRAHVIAWGDDLGDRVLNGTTIRHRLSAFTFATETPLPIIQSKA</sequence>
<feature type="domain" description="Integrase SAM-like N-terminal" evidence="2">
    <location>
        <begin position="42"/>
        <end position="98"/>
    </location>
</feature>
<dbReference type="Gene3D" id="1.10.150.130">
    <property type="match status" value="1"/>
</dbReference>
<dbReference type="GO" id="GO:0003677">
    <property type="term" value="F:DNA binding"/>
    <property type="evidence" value="ECO:0007669"/>
    <property type="project" value="UniProtKB-KW"/>
</dbReference>
<dbReference type="GO" id="GO:0015074">
    <property type="term" value="P:DNA integration"/>
    <property type="evidence" value="ECO:0007669"/>
    <property type="project" value="InterPro"/>
</dbReference>
<dbReference type="Pfam" id="PF02899">
    <property type="entry name" value="Phage_int_SAM_1"/>
    <property type="match status" value="1"/>
</dbReference>
<comment type="caution">
    <text evidence="3">The sequence shown here is derived from an EMBL/GenBank/DDBJ whole genome shotgun (WGS) entry which is preliminary data.</text>
</comment>
<name>A0AA91I573_9GAMM</name>